<dbReference type="PATRIC" id="fig|265726.11.peg.785"/>
<keyword evidence="2" id="KW-1185">Reference proteome</keyword>
<dbReference type="Proteomes" id="UP000033633">
    <property type="component" value="Unassembled WGS sequence"/>
</dbReference>
<organism evidence="1 2">
    <name type="scientific">Photobacterium halotolerans</name>
    <dbReference type="NCBI Taxonomy" id="265726"/>
    <lineage>
        <taxon>Bacteria</taxon>
        <taxon>Pseudomonadati</taxon>
        <taxon>Pseudomonadota</taxon>
        <taxon>Gammaproteobacteria</taxon>
        <taxon>Vibrionales</taxon>
        <taxon>Vibrionaceae</taxon>
        <taxon>Photobacterium</taxon>
    </lineage>
</organism>
<dbReference type="EMBL" id="JWYV01000010">
    <property type="protein sequence ID" value="KKC99528.1"/>
    <property type="molecule type" value="Genomic_DNA"/>
</dbReference>
<dbReference type="InterPro" id="IPR001646">
    <property type="entry name" value="5peptide_repeat"/>
</dbReference>
<dbReference type="PANTHER" id="PTHR42999">
    <property type="entry name" value="ANTIBIOTIC RESISTANCE PROTEIN MCBG"/>
    <property type="match status" value="1"/>
</dbReference>
<name>A0A0F5VBP2_9GAMM</name>
<dbReference type="AlphaFoldDB" id="A0A0F5VBP2"/>
<comment type="caution">
    <text evidence="1">The sequence shown here is derived from an EMBL/GenBank/DDBJ whole genome shotgun (WGS) entry which is preliminary data.</text>
</comment>
<sequence>MKHIENDEQYYNEIFEKLSLPYSEFAGIEFEDCEFNDCNFTESVFKHCKFINCQFHQCNLSLLKIPHTRFFDVHFIDCKLVGVDWTQANWPSFNIDHELRFRKCILNDASFFGLTLNELKLDDCKLHDVDFREGDFKDSVMTYCDFTHSLFMRSDLRRVDFTESTHYNIHVLDNQVEGAKFSRFEALHLLESLGIELVD</sequence>
<dbReference type="RefSeq" id="WP_046221036.1">
    <property type="nucleotide sequence ID" value="NZ_JWYV01000010.1"/>
</dbReference>
<dbReference type="PANTHER" id="PTHR42999:SF1">
    <property type="entry name" value="PENTAPEPTIDE REPEAT-CONTAINING PROTEIN"/>
    <property type="match status" value="1"/>
</dbReference>
<dbReference type="Gene3D" id="2.160.20.80">
    <property type="entry name" value="E3 ubiquitin-protein ligase SopA"/>
    <property type="match status" value="1"/>
</dbReference>
<dbReference type="Pfam" id="PF13599">
    <property type="entry name" value="Pentapeptide_4"/>
    <property type="match status" value="2"/>
</dbReference>
<reference evidence="1 2" key="1">
    <citation type="submission" date="2014-12" db="EMBL/GenBank/DDBJ databases">
        <title>Mercury Reductase activity and rhizosphere competence traits in the genome of root associated Photobacterium halotolerans MELD1.</title>
        <authorList>
            <person name="Mathew D.C."/>
            <person name="Huang C.-C."/>
        </authorList>
    </citation>
    <scope>NUCLEOTIDE SEQUENCE [LARGE SCALE GENOMIC DNA]</scope>
    <source>
        <strain evidence="1 2">MELD1</strain>
    </source>
</reference>
<dbReference type="SUPFAM" id="SSF141571">
    <property type="entry name" value="Pentapeptide repeat-like"/>
    <property type="match status" value="1"/>
</dbReference>
<gene>
    <name evidence="1" type="ORF">KY46_12855</name>
</gene>
<dbReference type="STRING" id="265726.KY46_12855"/>
<evidence type="ECO:0000313" key="2">
    <source>
        <dbReference type="Proteomes" id="UP000033633"/>
    </source>
</evidence>
<protein>
    <submittedName>
        <fullName evidence="1">Pentapeptide repeat protein McbG</fullName>
    </submittedName>
</protein>
<evidence type="ECO:0000313" key="1">
    <source>
        <dbReference type="EMBL" id="KKC99528.1"/>
    </source>
</evidence>
<proteinExistence type="predicted"/>
<dbReference type="OrthoDB" id="5290767at2"/>
<dbReference type="InterPro" id="IPR052949">
    <property type="entry name" value="PA_immunity-related"/>
</dbReference>
<accession>A0A0F5VBP2</accession>